<keyword evidence="9" id="KW-1185">Reference proteome</keyword>
<dbReference type="AlphaFoldDB" id="A0A926HY00"/>
<proteinExistence type="inferred from homology"/>
<dbReference type="Gene3D" id="3.40.50.1100">
    <property type="match status" value="2"/>
</dbReference>
<feature type="domain" description="Threonine synthase N-terminal" evidence="7">
    <location>
        <begin position="2"/>
        <end position="79"/>
    </location>
</feature>
<dbReference type="Pfam" id="PF14821">
    <property type="entry name" value="Thr_synth_N"/>
    <property type="match status" value="1"/>
</dbReference>
<evidence type="ECO:0000256" key="5">
    <source>
        <dbReference type="PIRSR" id="PIRSR604450-51"/>
    </source>
</evidence>
<accession>A0A926HY00</accession>
<dbReference type="SUPFAM" id="SSF53686">
    <property type="entry name" value="Tryptophan synthase beta subunit-like PLP-dependent enzymes"/>
    <property type="match status" value="1"/>
</dbReference>
<dbReference type="InterPro" id="IPR029144">
    <property type="entry name" value="Thr_synth_N"/>
</dbReference>
<dbReference type="EMBL" id="JACRSU010000001">
    <property type="protein sequence ID" value="MBC8539615.1"/>
    <property type="molecule type" value="Genomic_DNA"/>
</dbReference>
<dbReference type="InterPro" id="IPR036052">
    <property type="entry name" value="TrpB-like_PALP_sf"/>
</dbReference>
<evidence type="ECO:0000313" key="8">
    <source>
        <dbReference type="EMBL" id="MBC8539615.1"/>
    </source>
</evidence>
<dbReference type="EC" id="4.2.3.1" evidence="4"/>
<dbReference type="InterPro" id="IPR037158">
    <property type="entry name" value="Thr_synth_N_sf"/>
</dbReference>
<evidence type="ECO:0000259" key="6">
    <source>
        <dbReference type="Pfam" id="PF00291"/>
    </source>
</evidence>
<dbReference type="Gene3D" id="3.90.1380.10">
    <property type="entry name" value="Threonine synthase, N-terminal domain"/>
    <property type="match status" value="1"/>
</dbReference>
<dbReference type="PANTHER" id="PTHR43515:SF1">
    <property type="entry name" value="THREONINE SYNTHASE-LIKE 1"/>
    <property type="match status" value="1"/>
</dbReference>
<reference evidence="8" key="1">
    <citation type="submission" date="2020-08" db="EMBL/GenBank/DDBJ databases">
        <title>Genome public.</title>
        <authorList>
            <person name="Liu C."/>
            <person name="Sun Q."/>
        </authorList>
    </citation>
    <scope>NUCLEOTIDE SEQUENCE</scope>
    <source>
        <strain evidence="8">H8</strain>
    </source>
</reference>
<keyword evidence="8" id="KW-0456">Lyase</keyword>
<dbReference type="GO" id="GO:0009088">
    <property type="term" value="P:threonine biosynthetic process"/>
    <property type="evidence" value="ECO:0007669"/>
    <property type="project" value="UniProtKB-UniRule"/>
</dbReference>
<sequence>MQYRSTRDSNTQVTSAMAIKTGLAPDGGLFLPETVPQVSLSEIESLCGMTYNERAVDILSRFLTDFTQEEITTCVNRAYSREKFETEEIAPIFKLNQNTYFLELWHGPTCAFKDMALQILPHLLLKSIHKTGETKEVVILVATSGDTGKAALEGFKDVAGTRIIVFYPADGVSDIQKRQMVTQDGNNVDVAAVCGNFDDAQNGVKQIFTDKDYNEMLAQNGFMLSSANSINWGRLVPQVVYYFSAYANLVKNNEIKLGDKINFVVPTGNFGNILAAYYAKEMGLPVNRLICASNENNVLTDFIKTGVYDKNRGFKTTVSPSMDILISSNLERLLSLATNGDDGQVKAWMENLKSTGKYEVSAGVKQKILETFWGGFCDDDDTLDEINRVFRETSYVMDTHTAVAKRVLNQYAAETGDATKTVICSTASPFKFSDSVLTAIKGAPETGDAFTQLAELAETAQASIPKSLAELKTKPVIFRTTCEKDEMVDVVSQMLNLA</sequence>
<evidence type="ECO:0000256" key="2">
    <source>
        <dbReference type="ARBA" id="ARBA00005517"/>
    </source>
</evidence>
<keyword evidence="3 5" id="KW-0663">Pyridoxal phosphate</keyword>
<evidence type="ECO:0000256" key="4">
    <source>
        <dbReference type="NCBIfam" id="TIGR00260"/>
    </source>
</evidence>
<dbReference type="NCBIfam" id="TIGR00260">
    <property type="entry name" value="thrC"/>
    <property type="match status" value="1"/>
</dbReference>
<dbReference type="GO" id="GO:0004795">
    <property type="term" value="F:threonine synthase activity"/>
    <property type="evidence" value="ECO:0007669"/>
    <property type="project" value="UniProtKB-UniRule"/>
</dbReference>
<dbReference type="PANTHER" id="PTHR43515">
    <property type="entry name" value="THREONINE SYNTHASE-LIKE 1"/>
    <property type="match status" value="1"/>
</dbReference>
<evidence type="ECO:0000259" key="7">
    <source>
        <dbReference type="Pfam" id="PF14821"/>
    </source>
</evidence>
<protein>
    <recommendedName>
        <fullName evidence="4">Threonine synthase</fullName>
        <ecNumber evidence="4">4.2.3.1</ecNumber>
    </recommendedName>
</protein>
<dbReference type="Pfam" id="PF24857">
    <property type="entry name" value="THR4_C"/>
    <property type="match status" value="1"/>
</dbReference>
<dbReference type="GO" id="GO:0005737">
    <property type="term" value="C:cytoplasm"/>
    <property type="evidence" value="ECO:0007669"/>
    <property type="project" value="TreeGrafter"/>
</dbReference>
<dbReference type="Pfam" id="PF00291">
    <property type="entry name" value="PALP"/>
    <property type="match status" value="1"/>
</dbReference>
<feature type="modified residue" description="N6-(pyridoxal phosphate)lysine" evidence="5">
    <location>
        <position position="113"/>
    </location>
</feature>
<comment type="cofactor">
    <cofactor evidence="1 5">
        <name>pyridoxal 5'-phosphate</name>
        <dbReference type="ChEBI" id="CHEBI:597326"/>
    </cofactor>
</comment>
<dbReference type="InterPro" id="IPR004450">
    <property type="entry name" value="Thr_synthase-like"/>
</dbReference>
<comment type="similarity">
    <text evidence="2">Belongs to the threonine synthase family.</text>
</comment>
<evidence type="ECO:0000256" key="1">
    <source>
        <dbReference type="ARBA" id="ARBA00001933"/>
    </source>
</evidence>
<comment type="caution">
    <text evidence="8">The sequence shown here is derived from an EMBL/GenBank/DDBJ whole genome shotgun (WGS) entry which is preliminary data.</text>
</comment>
<dbReference type="RefSeq" id="WP_249310838.1">
    <property type="nucleotide sequence ID" value="NZ_JACRSU010000001.1"/>
</dbReference>
<feature type="domain" description="Tryptophan synthase beta chain-like PALP" evidence="6">
    <location>
        <begin position="95"/>
        <end position="325"/>
    </location>
</feature>
<dbReference type="CDD" id="cd01560">
    <property type="entry name" value="Thr-synth_2"/>
    <property type="match status" value="1"/>
</dbReference>
<gene>
    <name evidence="8" type="ORF">H8698_01340</name>
</gene>
<evidence type="ECO:0000256" key="3">
    <source>
        <dbReference type="ARBA" id="ARBA00022898"/>
    </source>
</evidence>
<organism evidence="8 9">
    <name type="scientific">Congzhengia minquanensis</name>
    <dbReference type="NCBI Taxonomy" id="2763657"/>
    <lineage>
        <taxon>Bacteria</taxon>
        <taxon>Bacillati</taxon>
        <taxon>Bacillota</taxon>
        <taxon>Clostridia</taxon>
        <taxon>Eubacteriales</taxon>
        <taxon>Oscillospiraceae</taxon>
        <taxon>Congzhengia</taxon>
    </lineage>
</organism>
<dbReference type="InterPro" id="IPR001926">
    <property type="entry name" value="TrpB-like_PALP"/>
</dbReference>
<name>A0A926HY00_9FIRM</name>
<dbReference type="Proteomes" id="UP000611762">
    <property type="component" value="Unassembled WGS sequence"/>
</dbReference>
<evidence type="ECO:0000313" key="9">
    <source>
        <dbReference type="Proteomes" id="UP000611762"/>
    </source>
</evidence>